<reference evidence="2" key="1">
    <citation type="journal article" date="2018" name="Nat. Microbiol.">
        <title>Leveraging single-cell genomics to expand the fungal tree of life.</title>
        <authorList>
            <person name="Ahrendt S.R."/>
            <person name="Quandt C.A."/>
            <person name="Ciobanu D."/>
            <person name="Clum A."/>
            <person name="Salamov A."/>
            <person name="Andreopoulos B."/>
            <person name="Cheng J.F."/>
            <person name="Woyke T."/>
            <person name="Pelin A."/>
            <person name="Henrissat B."/>
            <person name="Reynolds N.K."/>
            <person name="Benny G.L."/>
            <person name="Smith M.E."/>
            <person name="James T.Y."/>
            <person name="Grigoriev I.V."/>
        </authorList>
    </citation>
    <scope>NUCLEOTIDE SEQUENCE [LARGE SCALE GENOMIC DNA]</scope>
</reference>
<organism evidence="1 2">
    <name type="scientific">Blyttiomyces helicus</name>
    <dbReference type="NCBI Taxonomy" id="388810"/>
    <lineage>
        <taxon>Eukaryota</taxon>
        <taxon>Fungi</taxon>
        <taxon>Fungi incertae sedis</taxon>
        <taxon>Chytridiomycota</taxon>
        <taxon>Chytridiomycota incertae sedis</taxon>
        <taxon>Chytridiomycetes</taxon>
        <taxon>Chytridiomycetes incertae sedis</taxon>
        <taxon>Blyttiomyces</taxon>
    </lineage>
</organism>
<dbReference type="Proteomes" id="UP000269721">
    <property type="component" value="Unassembled WGS sequence"/>
</dbReference>
<evidence type="ECO:0000313" key="2">
    <source>
        <dbReference type="Proteomes" id="UP000269721"/>
    </source>
</evidence>
<protein>
    <submittedName>
        <fullName evidence="1">Uncharacterized protein</fullName>
    </submittedName>
</protein>
<name>A0A4P9WCW7_9FUNG</name>
<proteinExistence type="predicted"/>
<evidence type="ECO:0000313" key="1">
    <source>
        <dbReference type="EMBL" id="RKO90501.1"/>
    </source>
</evidence>
<gene>
    <name evidence="1" type="ORF">BDK51DRAFT_30391</name>
</gene>
<dbReference type="AlphaFoldDB" id="A0A4P9WCW7"/>
<dbReference type="EMBL" id="KZ995524">
    <property type="protein sequence ID" value="RKO90501.1"/>
    <property type="molecule type" value="Genomic_DNA"/>
</dbReference>
<sequence>MWKGVVTQSRRKVTKRSEKEESGVWLCVRQLGLGKRSEFVKGESSSEEMASGIVVEWVFSVLSRETPPRTCLSRIFFCLEGLTAKYREEFNERECEQLFGDFRSIAANARAESTFAIGGPMPSAFLLTRNAMKGTTGIILPRSNAQAATPARVSATLQDAGGKQTLTKHLYTPISCLKGCDCALVWVLTGNRYEQLLDLYLVVIEKRKSGRHENFKYFCCYTFDEDPGPEKYQGMKTKADGDVGLLPYRTFGSDPLVVSLGINISNYFKAYNFLLAMQEYSYSIPIPG</sequence>
<accession>A0A4P9WCW7</accession>
<keyword evidence="2" id="KW-1185">Reference proteome</keyword>